<dbReference type="InterPro" id="IPR007720">
    <property type="entry name" value="PigQ/GPI1"/>
</dbReference>
<feature type="region of interest" description="Disordered" evidence="1">
    <location>
        <begin position="1"/>
        <end position="43"/>
    </location>
</feature>
<feature type="transmembrane region" description="Helical" evidence="2">
    <location>
        <begin position="344"/>
        <end position="363"/>
    </location>
</feature>
<reference evidence="3" key="1">
    <citation type="submission" date="2020-10" db="EMBL/GenBank/DDBJ databases">
        <title>Unveiling of a novel bifunctional photoreceptor, Dualchrome1, isolated from a cosmopolitan green alga.</title>
        <authorList>
            <person name="Suzuki S."/>
            <person name="Kawachi M."/>
        </authorList>
    </citation>
    <scope>NUCLEOTIDE SEQUENCE</scope>
    <source>
        <strain evidence="3">NIES 2893</strain>
    </source>
</reference>
<evidence type="ECO:0000256" key="2">
    <source>
        <dbReference type="SAM" id="Phobius"/>
    </source>
</evidence>
<dbReference type="Pfam" id="PF05024">
    <property type="entry name" value="Gpi1"/>
    <property type="match status" value="1"/>
</dbReference>
<gene>
    <name evidence="3" type="ORF">PPROV_000451700</name>
</gene>
<dbReference type="AlphaFoldDB" id="A0A830HG34"/>
<keyword evidence="2" id="KW-0812">Transmembrane</keyword>
<comment type="caution">
    <text evidence="3">The sequence shown here is derived from an EMBL/GenBank/DDBJ whole genome shotgun (WGS) entry which is preliminary data.</text>
</comment>
<feature type="transmembrane region" description="Helical" evidence="2">
    <location>
        <begin position="401"/>
        <end position="426"/>
    </location>
</feature>
<evidence type="ECO:0000313" key="3">
    <source>
        <dbReference type="EMBL" id="GHP05768.1"/>
    </source>
</evidence>
<proteinExistence type="predicted"/>
<feature type="compositionally biased region" description="Basic residues" evidence="1">
    <location>
        <begin position="1"/>
        <end position="10"/>
    </location>
</feature>
<feature type="transmembrane region" description="Helical" evidence="2">
    <location>
        <begin position="375"/>
        <end position="395"/>
    </location>
</feature>
<dbReference type="OrthoDB" id="70250at2759"/>
<protein>
    <submittedName>
        <fullName evidence="3">Uncharacterized protein</fullName>
    </submittedName>
</protein>
<feature type="compositionally biased region" description="Basic and acidic residues" evidence="1">
    <location>
        <begin position="21"/>
        <end position="33"/>
    </location>
</feature>
<keyword evidence="4" id="KW-1185">Reference proteome</keyword>
<name>A0A830HG34_9CHLO</name>
<dbReference type="GO" id="GO:0016020">
    <property type="term" value="C:membrane"/>
    <property type="evidence" value="ECO:0007669"/>
    <property type="project" value="InterPro"/>
</dbReference>
<dbReference type="Proteomes" id="UP000660262">
    <property type="component" value="Unassembled WGS sequence"/>
</dbReference>
<dbReference type="EMBL" id="BNJQ01000011">
    <property type="protein sequence ID" value="GHP05768.1"/>
    <property type="molecule type" value="Genomic_DNA"/>
</dbReference>
<keyword evidence="2" id="KW-1133">Transmembrane helix</keyword>
<accession>A0A830HG34</accession>
<evidence type="ECO:0000313" key="4">
    <source>
        <dbReference type="Proteomes" id="UP000660262"/>
    </source>
</evidence>
<dbReference type="GO" id="GO:0006506">
    <property type="term" value="P:GPI anchor biosynthetic process"/>
    <property type="evidence" value="ECO:0007669"/>
    <property type="project" value="InterPro"/>
</dbReference>
<feature type="transmembrane region" description="Helical" evidence="2">
    <location>
        <begin position="470"/>
        <end position="492"/>
    </location>
</feature>
<evidence type="ECO:0000256" key="1">
    <source>
        <dbReference type="SAM" id="MobiDB-lite"/>
    </source>
</evidence>
<sequence length="534" mass="57157">MGVSRRRVRHASTSPPPRRQTRTDAVGKTKGEAPRAATGGRGANKQVVLVPRDVVKLIEDSKQDDSDRRIWAIVSCTRGNVVIAAVACAVPKSFIRGGDPSDLRQADKALAALAPPVPGARWSAAGTADVRQLWKDPVVYFGKMREHASAANSTHIHTVRVVFQSGRVYRARVGDGGEKAGTWFAATCCIASNAPNAFLWQRASSLPTKNAGSAPLSTLLRAASRSDALARAVCEARSGSALGARRLLHHTCCAAAAHALRKHAAVLRSAAAGFAETRLVALLCADVALGWMAAYAASRAMETSIAKLDAPDVYRATSALLARIDDHVLWLMDAPAGLKQNRELAYLLGAAVLRVIACLHMTVRWTTESPTRFRWIVLALLRFGSLAAMFGMSALSRVAVVGASLIAAPIALCFDALLALLIWQMWALRRMWALVRQSHSTDGEVVVEKLVAGSLLLAPCVLLLPTTATFALAAFLPAALFALTALTTTFILDKLDAIVYANAEARRASREVALSRGGTFAWLEPCDCWYALRA</sequence>
<keyword evidence="2" id="KW-0472">Membrane</keyword>
<organism evidence="3 4">
    <name type="scientific">Pycnococcus provasolii</name>
    <dbReference type="NCBI Taxonomy" id="41880"/>
    <lineage>
        <taxon>Eukaryota</taxon>
        <taxon>Viridiplantae</taxon>
        <taxon>Chlorophyta</taxon>
        <taxon>Pseudoscourfieldiophyceae</taxon>
        <taxon>Pseudoscourfieldiales</taxon>
        <taxon>Pycnococcaceae</taxon>
        <taxon>Pycnococcus</taxon>
    </lineage>
</organism>